<proteinExistence type="predicted"/>
<evidence type="ECO:0000313" key="1">
    <source>
        <dbReference type="EMBL" id="KAI0059687.1"/>
    </source>
</evidence>
<protein>
    <submittedName>
        <fullName evidence="1">P-loop containing nucleoside triphosphate hydrolase protein</fullName>
    </submittedName>
</protein>
<dbReference type="Proteomes" id="UP000814140">
    <property type="component" value="Unassembled WGS sequence"/>
</dbReference>
<name>A0ACB8SU01_9AGAM</name>
<reference evidence="1" key="2">
    <citation type="journal article" date="2022" name="New Phytol.">
        <title>Evolutionary transition to the ectomycorrhizal habit in the genomes of a hyperdiverse lineage of mushroom-forming fungi.</title>
        <authorList>
            <person name="Looney B."/>
            <person name="Miyauchi S."/>
            <person name="Morin E."/>
            <person name="Drula E."/>
            <person name="Courty P.E."/>
            <person name="Kohler A."/>
            <person name="Kuo A."/>
            <person name="LaButti K."/>
            <person name="Pangilinan J."/>
            <person name="Lipzen A."/>
            <person name="Riley R."/>
            <person name="Andreopoulos W."/>
            <person name="He G."/>
            <person name="Johnson J."/>
            <person name="Nolan M."/>
            <person name="Tritt A."/>
            <person name="Barry K.W."/>
            <person name="Grigoriev I.V."/>
            <person name="Nagy L.G."/>
            <person name="Hibbett D."/>
            <person name="Henrissat B."/>
            <person name="Matheny P.B."/>
            <person name="Labbe J."/>
            <person name="Martin F.M."/>
        </authorList>
    </citation>
    <scope>NUCLEOTIDE SEQUENCE</scope>
    <source>
        <strain evidence="1">HHB10654</strain>
    </source>
</reference>
<keyword evidence="1" id="KW-0378">Hydrolase</keyword>
<sequence>MPSTLEVDAAPGAAASNPLLSAPSSPATPASPPANSGEQEYKPPPPSICLLFSLLSRRDFLLLVWPALLLSIVAGGVAPFMTVVVGNVFNTFAKATVIVNPTPADKHQLLHDIGIYALELVGLAAAALTTSTLTSSFWIWTGERNVMILRKKVYASVTSREMIWFDTKMGAEDSVQTDKSDGPVGAGGLMAKFTRETDEVRMASSLASGMIVQHLTTCLACLVLAFSRSWLLTLVILSTVPVLTFIQAVSQGMAGPLLAADRKYLATAGTLVDRSVAAIATVKAFNAAPYEQSAVDAIAEKLRLNSNKIARVFALMSGFSQFTVLAMFVQAFWFGSKLVREGKVAVGDVMAVFWACLFATTNLQMIIPYVITLTKGKTAMSGLIALINAPTPMNPASSAPKSKPSTIVPKSCAGNIQLENVTFTYPSRPTVPVLRNVNLHLPADETTFIVGGSGSGKSTIAQLLLHMYDVQEGVVLLDGHDMECLSPDWTREHICSVSQAAILFDMSVHDNVAMGLAGPGSRRGPQDATREEVVAACKASAMHDFIQSLPEGYDTMLGTSGANLSGGQKQRLVIARAMLRDPTVLILDEATSALDATSRVIVFDAIKRWRHNRTTIVITHDLAQISAVDLVYVLKDGAVVQHGFRHELEEMDDGEFRQMVRSQSHPGGDRAEKAQDPWSADAVRAREAEVEIIIEQQQQEREDENDRLLSARHMKHQSLLRPISVGSWMFDSSTELPGVAPAMVGDRKSARLSRFIPPDAFAGEQPPQGRLRRPSTVYLEAIPQPIVARTTTTRPVSLQFPPTWQTYSTPGSPTSSTSSKDEELDEKAVYKRRSVTPNSRFSAIAPKRKSRAKFDDDIGLLPWEKNSKEMDDGAKVAQKPRTTLQLLRDVYPTLPYKSLFLLGVVCAIISGAITPIFSFMLSRLLFEVSIGANDVSTINLYGGIVLCVAVGDGLFMGLKYFILENAAMHWVTRVRTVCYRLILAQDKKWFDKTENSPARLMHILTKDGDDAGVLFSTVLGQCVVVTSMFSVGLVWALVWGWQLTLVGLAVGPVFALIMSVQTNLVSKCELRNKRAREDVAKGYYDTVLNIRGIRSMGFEGVFREQYDKSVNHALSKGVRGAFVEGCTLGVANSIIYLCEAVLFYASAVFVSNGTYTYLQMTQVLNLLVFTISVGAQIMGFTNRIAKSLQATQELNRLLKLSTDTDESRGTLRPPVTGPISFNHVYFAYPERPDVPVLKDVTLEIHEGESVAIVGASGSGKSTIAALLQRLYEPSSGSINVASWEVRSVDVHHIRNHVAVVSQNPNLFDATITDNIAYGTQGLSSADVQHAAQAANVHEFIAALPQGYDTMVGENAALISGGQAQRLQIARALARPANILILDECTSALDGANQAAVMQTIMNAKVGRTTLMVTHKLPVMRMCDRIVVVHEGTVAEQGSYEELMSRRGVFAQLASGGEWAGE</sequence>
<evidence type="ECO:0000313" key="2">
    <source>
        <dbReference type="Proteomes" id="UP000814140"/>
    </source>
</evidence>
<dbReference type="EMBL" id="MU277224">
    <property type="protein sequence ID" value="KAI0059687.1"/>
    <property type="molecule type" value="Genomic_DNA"/>
</dbReference>
<organism evidence="1 2">
    <name type="scientific">Artomyces pyxidatus</name>
    <dbReference type="NCBI Taxonomy" id="48021"/>
    <lineage>
        <taxon>Eukaryota</taxon>
        <taxon>Fungi</taxon>
        <taxon>Dikarya</taxon>
        <taxon>Basidiomycota</taxon>
        <taxon>Agaricomycotina</taxon>
        <taxon>Agaricomycetes</taxon>
        <taxon>Russulales</taxon>
        <taxon>Auriscalpiaceae</taxon>
        <taxon>Artomyces</taxon>
    </lineage>
</organism>
<reference evidence="1" key="1">
    <citation type="submission" date="2021-03" db="EMBL/GenBank/DDBJ databases">
        <authorList>
            <consortium name="DOE Joint Genome Institute"/>
            <person name="Ahrendt S."/>
            <person name="Looney B.P."/>
            <person name="Miyauchi S."/>
            <person name="Morin E."/>
            <person name="Drula E."/>
            <person name="Courty P.E."/>
            <person name="Chicoki N."/>
            <person name="Fauchery L."/>
            <person name="Kohler A."/>
            <person name="Kuo A."/>
            <person name="Labutti K."/>
            <person name="Pangilinan J."/>
            <person name="Lipzen A."/>
            <person name="Riley R."/>
            <person name="Andreopoulos W."/>
            <person name="He G."/>
            <person name="Johnson J."/>
            <person name="Barry K.W."/>
            <person name="Grigoriev I.V."/>
            <person name="Nagy L."/>
            <person name="Hibbett D."/>
            <person name="Henrissat B."/>
            <person name="Matheny P.B."/>
            <person name="Labbe J."/>
            <person name="Martin F."/>
        </authorList>
    </citation>
    <scope>NUCLEOTIDE SEQUENCE</scope>
    <source>
        <strain evidence="1">HHB10654</strain>
    </source>
</reference>
<gene>
    <name evidence="1" type="ORF">BV25DRAFT_1993380</name>
</gene>
<comment type="caution">
    <text evidence="1">The sequence shown here is derived from an EMBL/GenBank/DDBJ whole genome shotgun (WGS) entry which is preliminary data.</text>
</comment>
<keyword evidence="2" id="KW-1185">Reference proteome</keyword>
<accession>A0ACB8SU01</accession>